<evidence type="ECO:0000256" key="3">
    <source>
        <dbReference type="ARBA" id="ARBA00004489"/>
    </source>
</evidence>
<dbReference type="SMART" id="SM00320">
    <property type="entry name" value="WD40"/>
    <property type="match status" value="7"/>
</dbReference>
<organism evidence="21 22">
    <name type="scientific">Polypedilum vanderplanki</name>
    <name type="common">Sleeping chironomid midge</name>
    <dbReference type="NCBI Taxonomy" id="319348"/>
    <lineage>
        <taxon>Eukaryota</taxon>
        <taxon>Metazoa</taxon>
        <taxon>Ecdysozoa</taxon>
        <taxon>Arthropoda</taxon>
        <taxon>Hexapoda</taxon>
        <taxon>Insecta</taxon>
        <taxon>Pterygota</taxon>
        <taxon>Neoptera</taxon>
        <taxon>Endopterygota</taxon>
        <taxon>Diptera</taxon>
        <taxon>Nematocera</taxon>
        <taxon>Chironomoidea</taxon>
        <taxon>Chironomidae</taxon>
        <taxon>Chironominae</taxon>
        <taxon>Polypedilum</taxon>
        <taxon>Polypedilum</taxon>
    </lineage>
</organism>
<evidence type="ECO:0000256" key="2">
    <source>
        <dbReference type="ARBA" id="ARBA00004279"/>
    </source>
</evidence>
<keyword evidence="8" id="KW-0493">Microtubule</keyword>
<evidence type="ECO:0000256" key="11">
    <source>
        <dbReference type="ARBA" id="ARBA00022840"/>
    </source>
</evidence>
<dbReference type="Proteomes" id="UP001107558">
    <property type="component" value="Chromosome 2"/>
</dbReference>
<dbReference type="Gene3D" id="3.40.850.10">
    <property type="entry name" value="Kinesin motor domain"/>
    <property type="match status" value="1"/>
</dbReference>
<dbReference type="PROSITE" id="PS00678">
    <property type="entry name" value="WD_REPEATS_1"/>
    <property type="match status" value="1"/>
</dbReference>
<dbReference type="OrthoDB" id="3176171at2759"/>
<comment type="similarity">
    <text evidence="17">Belongs to the TRAFAC class myosin-kinesin ATPase superfamily. Kinesin family.</text>
</comment>
<evidence type="ECO:0000259" key="20">
    <source>
        <dbReference type="PROSITE" id="PS50067"/>
    </source>
</evidence>
<dbReference type="Pfam" id="PF23204">
    <property type="entry name" value="KIF21A_2nd"/>
    <property type="match status" value="1"/>
</dbReference>
<dbReference type="EMBL" id="JADBJN010000002">
    <property type="protein sequence ID" value="KAG5674810.1"/>
    <property type="molecule type" value="Genomic_DNA"/>
</dbReference>
<dbReference type="GO" id="GO:0007018">
    <property type="term" value="P:microtubule-based movement"/>
    <property type="evidence" value="ECO:0007669"/>
    <property type="project" value="InterPro"/>
</dbReference>
<dbReference type="GO" id="GO:0005874">
    <property type="term" value="C:microtubule"/>
    <property type="evidence" value="ECO:0007669"/>
    <property type="project" value="UniProtKB-KW"/>
</dbReference>
<keyword evidence="10 17" id="KW-0547">Nucleotide-binding</keyword>
<name>A0A9J6BYJ2_POLVA</name>
<feature type="binding site" evidence="17">
    <location>
        <begin position="88"/>
        <end position="95"/>
    </location>
    <ligand>
        <name>ATP</name>
        <dbReference type="ChEBI" id="CHEBI:30616"/>
    </ligand>
</feature>
<dbReference type="GO" id="GO:0008017">
    <property type="term" value="F:microtubule binding"/>
    <property type="evidence" value="ECO:0007669"/>
    <property type="project" value="InterPro"/>
</dbReference>
<feature type="repeat" description="WD" evidence="16">
    <location>
        <begin position="1178"/>
        <end position="1217"/>
    </location>
</feature>
<dbReference type="GO" id="GO:0005524">
    <property type="term" value="F:ATP binding"/>
    <property type="evidence" value="ECO:0007669"/>
    <property type="project" value="UniProtKB-UniRule"/>
</dbReference>
<evidence type="ECO:0000256" key="1">
    <source>
        <dbReference type="ARBA" id="ARBA00004245"/>
    </source>
</evidence>
<keyword evidence="9" id="KW-0677">Repeat</keyword>
<dbReference type="SUPFAM" id="SSF50978">
    <property type="entry name" value="WD40 repeat-like"/>
    <property type="match status" value="1"/>
</dbReference>
<feature type="coiled-coil region" evidence="18">
    <location>
        <begin position="601"/>
        <end position="703"/>
    </location>
</feature>
<dbReference type="Pfam" id="PF00225">
    <property type="entry name" value="Kinesin"/>
    <property type="match status" value="1"/>
</dbReference>
<dbReference type="InterPro" id="IPR019821">
    <property type="entry name" value="Kinesin_motor_CS"/>
</dbReference>
<evidence type="ECO:0000256" key="9">
    <source>
        <dbReference type="ARBA" id="ARBA00022737"/>
    </source>
</evidence>
<evidence type="ECO:0000256" key="6">
    <source>
        <dbReference type="ARBA" id="ARBA00022553"/>
    </source>
</evidence>
<keyword evidence="12 18" id="KW-0175">Coiled coil</keyword>
<evidence type="ECO:0000256" key="12">
    <source>
        <dbReference type="ARBA" id="ARBA00023054"/>
    </source>
</evidence>
<protein>
    <recommendedName>
        <fullName evidence="20">Kinesin motor domain-containing protein</fullName>
    </recommendedName>
</protein>
<dbReference type="Pfam" id="PF00400">
    <property type="entry name" value="WD40"/>
    <property type="match status" value="2"/>
</dbReference>
<evidence type="ECO:0000256" key="13">
    <source>
        <dbReference type="ARBA" id="ARBA00023175"/>
    </source>
</evidence>
<dbReference type="InterPro" id="IPR027640">
    <property type="entry name" value="Kinesin-like_fam"/>
</dbReference>
<dbReference type="GO" id="GO:0005875">
    <property type="term" value="C:microtubule associated complex"/>
    <property type="evidence" value="ECO:0007669"/>
    <property type="project" value="TreeGrafter"/>
</dbReference>
<evidence type="ECO:0000313" key="22">
    <source>
        <dbReference type="Proteomes" id="UP001107558"/>
    </source>
</evidence>
<evidence type="ECO:0000256" key="10">
    <source>
        <dbReference type="ARBA" id="ARBA00022741"/>
    </source>
</evidence>
<accession>A0A9J6BYJ2</accession>
<feature type="coiled-coil region" evidence="18">
    <location>
        <begin position="365"/>
        <end position="492"/>
    </location>
</feature>
<feature type="region of interest" description="Disordered" evidence="19">
    <location>
        <begin position="970"/>
        <end position="1001"/>
    </location>
</feature>
<dbReference type="InterPro" id="IPR056532">
    <property type="entry name" value="KIF21A/B_hel_2"/>
</dbReference>
<reference evidence="21" key="1">
    <citation type="submission" date="2021-03" db="EMBL/GenBank/DDBJ databases">
        <title>Chromosome level genome of the anhydrobiotic midge Polypedilum vanderplanki.</title>
        <authorList>
            <person name="Yoshida Y."/>
            <person name="Kikawada T."/>
            <person name="Gusev O."/>
        </authorList>
    </citation>
    <scope>NUCLEOTIDE SEQUENCE</scope>
    <source>
        <strain evidence="21">NIAS01</strain>
        <tissue evidence="21">Whole body or cell culture</tissue>
    </source>
</reference>
<dbReference type="PROSITE" id="PS50082">
    <property type="entry name" value="WD_REPEATS_2"/>
    <property type="match status" value="1"/>
</dbReference>
<dbReference type="PROSITE" id="PS00411">
    <property type="entry name" value="KINESIN_MOTOR_1"/>
    <property type="match status" value="1"/>
</dbReference>
<dbReference type="GO" id="GO:0003777">
    <property type="term" value="F:microtubule motor activity"/>
    <property type="evidence" value="ECO:0007669"/>
    <property type="project" value="InterPro"/>
</dbReference>
<evidence type="ECO:0000256" key="7">
    <source>
        <dbReference type="ARBA" id="ARBA00022574"/>
    </source>
</evidence>
<gene>
    <name evidence="21" type="ORF">PVAND_004757</name>
</gene>
<dbReference type="FunFam" id="3.40.850.10:FF:000011">
    <property type="entry name" value="Kinesin family member 21A"/>
    <property type="match status" value="1"/>
</dbReference>
<dbReference type="Gene3D" id="2.130.10.10">
    <property type="entry name" value="YVTN repeat-like/Quinoprotein amine dehydrogenase"/>
    <property type="match status" value="2"/>
</dbReference>
<comment type="caution">
    <text evidence="21">The sequence shown here is derived from an EMBL/GenBank/DDBJ whole genome shotgun (WGS) entry which is preliminary data.</text>
</comment>
<dbReference type="SUPFAM" id="SSF52540">
    <property type="entry name" value="P-loop containing nucleoside triphosphate hydrolases"/>
    <property type="match status" value="1"/>
</dbReference>
<evidence type="ECO:0000256" key="8">
    <source>
        <dbReference type="ARBA" id="ARBA00022701"/>
    </source>
</evidence>
<dbReference type="GO" id="GO:0030425">
    <property type="term" value="C:dendrite"/>
    <property type="evidence" value="ECO:0007669"/>
    <property type="project" value="UniProtKB-SubCell"/>
</dbReference>
<dbReference type="InterPro" id="IPR036961">
    <property type="entry name" value="Kinesin_motor_dom_sf"/>
</dbReference>
<proteinExistence type="inferred from homology"/>
<dbReference type="InterPro" id="IPR056533">
    <property type="entry name" value="KIF21A/B_hel_1"/>
</dbReference>
<evidence type="ECO:0000313" key="21">
    <source>
        <dbReference type="EMBL" id="KAG5674810.1"/>
    </source>
</evidence>
<dbReference type="GO" id="GO:0030426">
    <property type="term" value="C:growth cone"/>
    <property type="evidence" value="ECO:0007669"/>
    <property type="project" value="UniProtKB-SubCell"/>
</dbReference>
<keyword evidence="6" id="KW-0597">Phosphoprotein</keyword>
<dbReference type="InterPro" id="IPR001752">
    <property type="entry name" value="Kinesin_motor_dom"/>
</dbReference>
<keyword evidence="7 16" id="KW-0853">WD repeat</keyword>
<feature type="domain" description="Kinesin motor" evidence="20">
    <location>
        <begin position="9"/>
        <end position="357"/>
    </location>
</feature>
<feature type="coiled-coil region" evidence="18">
    <location>
        <begin position="805"/>
        <end position="886"/>
    </location>
</feature>
<feature type="compositionally biased region" description="Polar residues" evidence="19">
    <location>
        <begin position="970"/>
        <end position="997"/>
    </location>
</feature>
<evidence type="ECO:0000256" key="18">
    <source>
        <dbReference type="SAM" id="Coils"/>
    </source>
</evidence>
<feature type="region of interest" description="Disordered" evidence="19">
    <location>
        <begin position="532"/>
        <end position="566"/>
    </location>
</feature>
<dbReference type="InterPro" id="IPR015943">
    <property type="entry name" value="WD40/YVTN_repeat-like_dom_sf"/>
</dbReference>
<keyword evidence="15" id="KW-0966">Cell projection</keyword>
<dbReference type="CDD" id="cd00200">
    <property type="entry name" value="WD40"/>
    <property type="match status" value="1"/>
</dbReference>
<keyword evidence="11 17" id="KW-0067">ATP-binding</keyword>
<sequence length="1497" mass="166865">MSDDDKNSSVRVAVRIRPQIPREIIDMCRICTFVTPGEPQVVLGTDKAFTFDYVFDTNSDQSTIYEQCVEKLVNGALKGYNATVLAYGQTGSGKTYTMGTGFDRDLNEQQEGIIPRAVRHLFAGIQQLQENPYDEDGTYLGSSIQFSVAAQFMELYNEEIIDLLDPYSKGKIFKIHEDTFGSISVTGVTIKPLKGPQDALNFLQQGAIARTTASTNMNESSSRSHAIFTILIRRQRVMSSEDCPNGDDLETLTSKFHFVDLAGSERLKRTGATGDRAREGISINCGLLALGNVISALGDVTKRASHVPYRDSKLTRLLQDSLGGNSQTCMIACVSPSDANFMETLNTLKYANRARNIKNKVQINQDQSSRTISQLRREIAALQLELLEFKQGKRSIDEEGNAAVSDTSLENAMLLADNKRLQQRLKAMQDTINALTERNTSLLAEKAVTGWSNDEEGDRSMTEMIANYISEIEKLKAKLIESEQMFQQLKKSQTQPIKNGTKHTYLDEITENPSTLINLAKRELERDREILMSKSLPGLPDSDTQERSSAENDSDSESDTESDDKATELQAEINDIQSDIEIKTKLIEQLELSQQRMSIMKQHYEDKLNVLSAKIANTQKERDQVLANMGRTDTNDQTGRIKKVREEYERKLSDMQKELRRLQQAQKEHLRQQRELQAQDTQLKNLRSELTDLKQIKIKLMRKMTEENTRHKEEDARRVREIAQLRKEARKQSSMIKSLQGSVAAKDQVLKRKTEEVSALRKNQKNALSQKAQGRVPMKNKINDTFHPRAARSKWDAIQRTIGKAARSKQAVIELERELERLLQDRDQLSKEIAIIRKRQKVMDSAELASEEDSLQANLNYIQENIEQVQNSIMELEEGKESAHEQLALQNLLESLRSVDEAKFLIEKLCTNSIIQACDVGLAHTRLKEKETLLTEVQQDSNIQQQLLQHVLARNPAIALSEVTINSNGTSERTFANDTSTHSSRSPSPINSEVSDLQTRRRRRAPMAQELLFGDLANGNNNSNDMSRSYTIQESNDARNNSLIPLSRVPSAPGSLKDHKSPINAPVMLSRQKSAITAASPLFNRKFDVNAPLTAPQSPRMIRRQLSNKASPGFEEAENQIAPTPASPIVYRRNISREEGDVFSRLGAGQLDPTPGGSIRDFNGRMKVGSPLICTHIVDGHNSQVLAIKASETTLFTAAADRTCKIWDLRQSSTIHCLSAHPGPVVAVEYDKSSKVLFSASGAFIRTWDLRESNIRPIKTLCSSGIALSGAASLTSIPTGESPITAIKIGTSGNLYTVASDTKVRIWDLRMFSCIGKLAGAHQAAVMCITTWDGPDNTDYVATGSKDHYVKVFEVPSSAGNILPLLNLEPPHYDGVQALVVSPGAMGVDAELFSGSRDTCIKRWNLRNSELKQSLNNAHKGWVSGMTIHSDILLSACRSGLIRLWSLTCDALAEMKTEASINDITSASNRIFTASNDGKVRVYRLSSAIRRLSQESR</sequence>
<dbReference type="PRINTS" id="PR00380">
    <property type="entry name" value="KINESINHEAVY"/>
</dbReference>
<keyword evidence="5" id="KW-0963">Cytoplasm</keyword>
<evidence type="ECO:0000256" key="17">
    <source>
        <dbReference type="PROSITE-ProRule" id="PRU00283"/>
    </source>
</evidence>
<dbReference type="PANTHER" id="PTHR47969:SF15">
    <property type="entry name" value="CHROMOSOME-ASSOCIATED KINESIN KIF4A-RELATED"/>
    <property type="match status" value="1"/>
</dbReference>
<dbReference type="CDD" id="cd22248">
    <property type="entry name" value="Rcc_KIF21"/>
    <property type="match status" value="1"/>
</dbReference>
<comment type="subcellular location">
    <subcellularLocation>
        <location evidence="3">Cell projection</location>
        <location evidence="3">Axon</location>
    </subcellularLocation>
    <subcellularLocation>
        <location evidence="2">Cell projection</location>
        <location evidence="2">Dendrite</location>
    </subcellularLocation>
    <subcellularLocation>
        <location evidence="4">Cell projection</location>
        <location evidence="4">Growth cone</location>
    </subcellularLocation>
    <subcellularLocation>
        <location evidence="1">Cytoplasm</location>
        <location evidence="1">Cytoskeleton</location>
    </subcellularLocation>
</comment>
<evidence type="ECO:0000256" key="15">
    <source>
        <dbReference type="ARBA" id="ARBA00023273"/>
    </source>
</evidence>
<dbReference type="InterPro" id="IPR036322">
    <property type="entry name" value="WD40_repeat_dom_sf"/>
</dbReference>
<dbReference type="SMART" id="SM00129">
    <property type="entry name" value="KISc"/>
    <property type="match status" value="1"/>
</dbReference>
<evidence type="ECO:0000256" key="5">
    <source>
        <dbReference type="ARBA" id="ARBA00022490"/>
    </source>
</evidence>
<dbReference type="CDD" id="cd01372">
    <property type="entry name" value="KISc_KIF4"/>
    <property type="match status" value="1"/>
</dbReference>
<dbReference type="PROSITE" id="PS50067">
    <property type="entry name" value="KINESIN_MOTOR_2"/>
    <property type="match status" value="1"/>
</dbReference>
<dbReference type="GO" id="GO:0007052">
    <property type="term" value="P:mitotic spindle organization"/>
    <property type="evidence" value="ECO:0007669"/>
    <property type="project" value="TreeGrafter"/>
</dbReference>
<keyword evidence="13 17" id="KW-0505">Motor protein</keyword>
<keyword evidence="22" id="KW-1185">Reference proteome</keyword>
<dbReference type="PROSITE" id="PS50294">
    <property type="entry name" value="WD_REPEATS_REGION"/>
    <property type="match status" value="1"/>
</dbReference>
<evidence type="ECO:0000256" key="19">
    <source>
        <dbReference type="SAM" id="MobiDB-lite"/>
    </source>
</evidence>
<dbReference type="GO" id="GO:0051231">
    <property type="term" value="P:spindle elongation"/>
    <property type="evidence" value="ECO:0007669"/>
    <property type="project" value="TreeGrafter"/>
</dbReference>
<keyword evidence="14" id="KW-0206">Cytoskeleton</keyword>
<dbReference type="InterPro" id="IPR019775">
    <property type="entry name" value="WD40_repeat_CS"/>
</dbReference>
<feature type="compositionally biased region" description="Acidic residues" evidence="19">
    <location>
        <begin position="552"/>
        <end position="562"/>
    </location>
</feature>
<evidence type="ECO:0000256" key="4">
    <source>
        <dbReference type="ARBA" id="ARBA00004624"/>
    </source>
</evidence>
<dbReference type="Pfam" id="PF25764">
    <property type="entry name" value="KIF21A_4th"/>
    <property type="match status" value="1"/>
</dbReference>
<dbReference type="Pfam" id="PF23203">
    <property type="entry name" value="KIF21A"/>
    <property type="match status" value="1"/>
</dbReference>
<dbReference type="InterPro" id="IPR027417">
    <property type="entry name" value="P-loop_NTPase"/>
</dbReference>
<evidence type="ECO:0000256" key="16">
    <source>
        <dbReference type="PROSITE-ProRule" id="PRU00221"/>
    </source>
</evidence>
<evidence type="ECO:0000256" key="14">
    <source>
        <dbReference type="ARBA" id="ARBA00023212"/>
    </source>
</evidence>
<dbReference type="PANTHER" id="PTHR47969">
    <property type="entry name" value="CHROMOSOME-ASSOCIATED KINESIN KIF4A-RELATED"/>
    <property type="match status" value="1"/>
</dbReference>
<dbReference type="InterPro" id="IPR001680">
    <property type="entry name" value="WD40_rpt"/>
</dbReference>